<comment type="caution">
    <text evidence="1">The sequence shown here is derived from an EMBL/GenBank/DDBJ whole genome shotgun (WGS) entry which is preliminary data.</text>
</comment>
<evidence type="ECO:0000313" key="2">
    <source>
        <dbReference type="Proteomes" id="UP000435036"/>
    </source>
</evidence>
<accession>A0A6N8KUV9</accession>
<name>A0A6N8KUV9_9SPHI</name>
<dbReference type="AlphaFoldDB" id="A0A6N8KUV9"/>
<keyword evidence="2" id="KW-1185">Reference proteome</keyword>
<dbReference type="EMBL" id="WSQA01000002">
    <property type="protein sequence ID" value="MVZ61145.1"/>
    <property type="molecule type" value="Genomic_DNA"/>
</dbReference>
<sequence>MDTQNIPSFVLAAGFFTDAELQQLASYGALPSPALVDAFQYEPEIQELMNAFIGDESSRQVHQYLKAREFLAAGAVEKAWKIILL</sequence>
<dbReference type="OrthoDB" id="710954at2"/>
<dbReference type="Proteomes" id="UP000435036">
    <property type="component" value="Unassembled WGS sequence"/>
</dbReference>
<protein>
    <submittedName>
        <fullName evidence="1">Uncharacterized protein</fullName>
    </submittedName>
</protein>
<dbReference type="RefSeq" id="WP_160367787.1">
    <property type="nucleotide sequence ID" value="NZ_WSQA01000002.1"/>
</dbReference>
<reference evidence="1 2" key="1">
    <citation type="submission" date="2019-12" db="EMBL/GenBank/DDBJ databases">
        <authorList>
            <person name="Dong K."/>
        </authorList>
    </citation>
    <scope>NUCLEOTIDE SEQUENCE [LARGE SCALE GENOMIC DNA]</scope>
    <source>
        <strain evidence="1 2">JCM 31225</strain>
    </source>
</reference>
<proteinExistence type="predicted"/>
<gene>
    <name evidence="1" type="ORF">GQF63_03835</name>
</gene>
<evidence type="ECO:0000313" key="1">
    <source>
        <dbReference type="EMBL" id="MVZ61145.1"/>
    </source>
</evidence>
<organism evidence="1 2">
    <name type="scientific">Sphingobacterium humi</name>
    <dbReference type="NCBI Taxonomy" id="1796905"/>
    <lineage>
        <taxon>Bacteria</taxon>
        <taxon>Pseudomonadati</taxon>
        <taxon>Bacteroidota</taxon>
        <taxon>Sphingobacteriia</taxon>
        <taxon>Sphingobacteriales</taxon>
        <taxon>Sphingobacteriaceae</taxon>
        <taxon>Sphingobacterium</taxon>
    </lineage>
</organism>